<name>A0ACC1QSI9_9HYPO</name>
<sequence>MPPYSSDASTVVDGIMTTPKNSIENFEPEEFPSRIPRKYTQHDIRHMMGLEKLRDIRYDISRYGFHSCHVLGNLESLFVEYTDITSAALDQLRGFYERELQGIDEAYAAQQAEIDASYRCHLSCSYLHTKVQAEENKRNLKHATSDILLRRQGELKEARELMHRQLIMNAFVTSKLSWDATKYMKDGIQQGWFRNTEIIASHLNKHPEDSKDGVYRLRLTWVPAEGATSYPATIQIDRIADEIFSLENIVWRPYPPVYEESSHNPFRLTTMQTETTIRCRLVAHFQCAERVEREIAEAAEEAYKKSLPLWKQITYRPGDYQRMLAERARNERQT</sequence>
<protein>
    <submittedName>
        <fullName evidence="1">Uncharacterized protein</fullName>
    </submittedName>
</protein>
<dbReference type="Proteomes" id="UP001148737">
    <property type="component" value="Unassembled WGS sequence"/>
</dbReference>
<evidence type="ECO:0000313" key="1">
    <source>
        <dbReference type="EMBL" id="KAJ3485699.1"/>
    </source>
</evidence>
<gene>
    <name evidence="1" type="ORF">NLG97_g6759</name>
</gene>
<evidence type="ECO:0000313" key="2">
    <source>
        <dbReference type="Proteomes" id="UP001148737"/>
    </source>
</evidence>
<keyword evidence="2" id="KW-1185">Reference proteome</keyword>
<reference evidence="1" key="1">
    <citation type="submission" date="2022-07" db="EMBL/GenBank/DDBJ databases">
        <title>Genome Sequence of Lecanicillium saksenae.</title>
        <authorList>
            <person name="Buettner E."/>
        </authorList>
    </citation>
    <scope>NUCLEOTIDE SEQUENCE</scope>
    <source>
        <strain evidence="1">VT-O1</strain>
    </source>
</reference>
<organism evidence="1 2">
    <name type="scientific">Lecanicillium saksenae</name>
    <dbReference type="NCBI Taxonomy" id="468837"/>
    <lineage>
        <taxon>Eukaryota</taxon>
        <taxon>Fungi</taxon>
        <taxon>Dikarya</taxon>
        <taxon>Ascomycota</taxon>
        <taxon>Pezizomycotina</taxon>
        <taxon>Sordariomycetes</taxon>
        <taxon>Hypocreomycetidae</taxon>
        <taxon>Hypocreales</taxon>
        <taxon>Cordycipitaceae</taxon>
        <taxon>Lecanicillium</taxon>
    </lineage>
</organism>
<comment type="caution">
    <text evidence="1">The sequence shown here is derived from an EMBL/GenBank/DDBJ whole genome shotgun (WGS) entry which is preliminary data.</text>
</comment>
<accession>A0ACC1QSI9</accession>
<proteinExistence type="predicted"/>
<dbReference type="EMBL" id="JANAKD010000944">
    <property type="protein sequence ID" value="KAJ3485699.1"/>
    <property type="molecule type" value="Genomic_DNA"/>
</dbReference>